<dbReference type="GO" id="GO:0005737">
    <property type="term" value="C:cytoplasm"/>
    <property type="evidence" value="ECO:0007669"/>
    <property type="project" value="TreeGrafter"/>
</dbReference>
<dbReference type="GO" id="GO:0005524">
    <property type="term" value="F:ATP binding"/>
    <property type="evidence" value="ECO:0007669"/>
    <property type="project" value="UniProtKB-KW"/>
</dbReference>
<dbReference type="InterPro" id="IPR059032">
    <property type="entry name" value="WHD_DDX60"/>
</dbReference>
<evidence type="ECO:0000313" key="8">
    <source>
        <dbReference type="EMBL" id="DBA29071.1"/>
    </source>
</evidence>
<evidence type="ECO:0008006" key="10">
    <source>
        <dbReference type="Google" id="ProtNLM"/>
    </source>
</evidence>
<feature type="domain" description="Helicase C-terminal" evidence="7">
    <location>
        <begin position="1056"/>
        <end position="1217"/>
    </location>
</feature>
<dbReference type="InterPro" id="IPR055124">
    <property type="entry name" value="PIN-like_DDX60"/>
</dbReference>
<keyword evidence="4" id="KW-0067">ATP-binding</keyword>
<gene>
    <name evidence="8" type="ORF">GDO54_009337</name>
</gene>
<dbReference type="GO" id="GO:0003676">
    <property type="term" value="F:nucleic acid binding"/>
    <property type="evidence" value="ECO:0007669"/>
    <property type="project" value="InterPro"/>
</dbReference>
<dbReference type="PROSITE" id="PS51192">
    <property type="entry name" value="HELICASE_ATP_BIND_1"/>
    <property type="match status" value="1"/>
</dbReference>
<dbReference type="Pfam" id="PF00270">
    <property type="entry name" value="DEAD"/>
    <property type="match status" value="1"/>
</dbReference>
<dbReference type="EMBL" id="DYDO01000003">
    <property type="protein sequence ID" value="DBA29071.1"/>
    <property type="molecule type" value="Genomic_DNA"/>
</dbReference>
<evidence type="ECO:0000256" key="3">
    <source>
        <dbReference type="ARBA" id="ARBA00022806"/>
    </source>
</evidence>
<dbReference type="SMART" id="SM00490">
    <property type="entry name" value="HELICc"/>
    <property type="match status" value="1"/>
</dbReference>
<dbReference type="PANTHER" id="PTHR44533">
    <property type="entry name" value="DEAD/H RNA HELICASE, PUTATIVE-RELATED"/>
    <property type="match status" value="1"/>
</dbReference>
<dbReference type="CDD" id="cd18025">
    <property type="entry name" value="DEXHc_DDX60"/>
    <property type="match status" value="1"/>
</dbReference>
<keyword evidence="9" id="KW-1185">Reference proteome</keyword>
<feature type="compositionally biased region" description="Basic and acidic residues" evidence="5">
    <location>
        <begin position="419"/>
        <end position="437"/>
    </location>
</feature>
<keyword evidence="1" id="KW-0547">Nucleotide-binding</keyword>
<proteinExistence type="predicted"/>
<dbReference type="Pfam" id="PF26167">
    <property type="entry name" value="TPR_DDX60"/>
    <property type="match status" value="1"/>
</dbReference>
<organism evidence="8 9">
    <name type="scientific">Pyxicephalus adspersus</name>
    <name type="common">African bullfrog</name>
    <dbReference type="NCBI Taxonomy" id="30357"/>
    <lineage>
        <taxon>Eukaryota</taxon>
        <taxon>Metazoa</taxon>
        <taxon>Chordata</taxon>
        <taxon>Craniata</taxon>
        <taxon>Vertebrata</taxon>
        <taxon>Euteleostomi</taxon>
        <taxon>Amphibia</taxon>
        <taxon>Batrachia</taxon>
        <taxon>Anura</taxon>
        <taxon>Neobatrachia</taxon>
        <taxon>Ranoidea</taxon>
        <taxon>Pyxicephalidae</taxon>
        <taxon>Pyxicephalinae</taxon>
        <taxon>Pyxicephalus</taxon>
    </lineage>
</organism>
<accession>A0AAV3ACQ7</accession>
<dbReference type="PANTHER" id="PTHR44533:SF4">
    <property type="entry name" value="DEAD_H RNA HELICASE, PUTATIVE-RELATED"/>
    <property type="match status" value="1"/>
</dbReference>
<dbReference type="InterPro" id="IPR027417">
    <property type="entry name" value="P-loop_NTPase"/>
</dbReference>
<dbReference type="Proteomes" id="UP001181693">
    <property type="component" value="Unassembled WGS sequence"/>
</dbReference>
<evidence type="ECO:0000259" key="6">
    <source>
        <dbReference type="PROSITE" id="PS51192"/>
    </source>
</evidence>
<dbReference type="SUPFAM" id="SSF52540">
    <property type="entry name" value="P-loop containing nucleoside triphosphate hydrolases"/>
    <property type="match status" value="1"/>
</dbReference>
<evidence type="ECO:0000256" key="2">
    <source>
        <dbReference type="ARBA" id="ARBA00022801"/>
    </source>
</evidence>
<evidence type="ECO:0000313" key="9">
    <source>
        <dbReference type="Proteomes" id="UP001181693"/>
    </source>
</evidence>
<dbReference type="Pfam" id="PF26076">
    <property type="entry name" value="WHD_DDX60"/>
    <property type="match status" value="1"/>
</dbReference>
<dbReference type="Pfam" id="PF23002">
    <property type="entry name" value="PIN-like_DDX60"/>
    <property type="match status" value="1"/>
</dbReference>
<dbReference type="GO" id="GO:0004386">
    <property type="term" value="F:helicase activity"/>
    <property type="evidence" value="ECO:0007669"/>
    <property type="project" value="UniProtKB-KW"/>
</dbReference>
<dbReference type="InterPro" id="IPR001650">
    <property type="entry name" value="Helicase_C-like"/>
</dbReference>
<feature type="domain" description="Helicase ATP-binding" evidence="6">
    <location>
        <begin position="629"/>
        <end position="796"/>
    </location>
</feature>
<evidence type="ECO:0000256" key="4">
    <source>
        <dbReference type="ARBA" id="ARBA00022840"/>
    </source>
</evidence>
<dbReference type="InterPro" id="IPR011545">
    <property type="entry name" value="DEAD/DEAH_box_helicase_dom"/>
</dbReference>
<reference evidence="8" key="1">
    <citation type="thesis" date="2020" institute="ProQuest LLC" country="789 East Eisenhower Parkway, Ann Arbor, MI, USA">
        <title>Comparative Genomics and Chromosome Evolution.</title>
        <authorList>
            <person name="Mudd A.B."/>
        </authorList>
    </citation>
    <scope>NUCLEOTIDE SEQUENCE</scope>
    <source>
        <strain evidence="8">1538</strain>
        <tissue evidence="8">Blood</tissue>
    </source>
</reference>
<evidence type="ECO:0000259" key="7">
    <source>
        <dbReference type="PROSITE" id="PS51194"/>
    </source>
</evidence>
<keyword evidence="2" id="KW-0378">Hydrolase</keyword>
<protein>
    <recommendedName>
        <fullName evidence="10">ATP-dependent RNA helicase DDX60</fullName>
    </recommendedName>
</protein>
<name>A0AAV3ACQ7_PYXAD</name>
<dbReference type="InterPro" id="IPR052431">
    <property type="entry name" value="SKI2_subfamily_helicases"/>
</dbReference>
<keyword evidence="3" id="KW-0347">Helicase</keyword>
<sequence>MQHLYTGCPDLVSLRSQLMLHLEHNTDIHVHIFSNFLCKQWREFIDCQAPYFVMASDEGLNSEQTCFLNLLILHTLGNQINVVLTAGQDSDNLRVFGYRVCARFHHRKYLQEVCDDLSLVRRHLISGSDIRTLVCAISCSMTLRIFNEKQMTPQGDGPFMALDEVADLCRMICLKEALMIVLPLSQRAKLRLINANWNTEALLIINVLKRCEVFALNHLRTQSKMGKSLNWTYISNLSDDLLLKNIVYYCEKEASSDLKTGEEIDQMFRQIWDTTLMLSRLSGNQLQSYKPRTTTTHFLSEDAFINVNGGSTQSLGLIPVRSDIIDDYAGSIVNNLAVLSSDDPALTSLSQAKSFDELTHWHSRRPLSDDYDRTKCEPIKDAYALRSYQKFQTFQRFYGKSLGMSIAKHIVLKSSSTERTQKIPKAQEQKKETPMKKKDKIIEENLRKTRALEEKKEIEKWKSRASSIANKINCDIFFGMRQAEQFFSSLQSKSIKFQAQFLALEACFAQWVNHCKKNKDTETRDMRIVVEIIKLIQTIVNDHQALSQSEDQKKMAPFLNHLGFGNLAQQLQCIQVTRAENKESKYAVGVGSSRFQMQYMGPYLKKDDRADADPRIQHFIPDTWQRELLDVVDNNESAVIVAPTSSGKTYASYYCMEKVLTESNDGVVVYVAPTRALVNQVVATVINQFNKDLPKGLALCGVFTRDYRCDTLNCQVLVTVPQCLEILLLSPHRQAWVNRIKYMIFDEVHCLGGEIGAEVWEHILVMVRCPFLALSATISNPEILTEWLQSVKKYWKLHDEAEERTLVQKVSKKKGLKAERKSDRVRLVLHNRRYNDLEKYVSSVEDGEITFHHYHPCAALTIPQIKKSGIPKDLAFSPMESIKLYDAMVTAWPEWPMKAALDPENNIHLKDKLAITKRDAANYEDDIKKEFTDWVRKGLIDKVIKNSKKEIPHKSTILGHVPSSLQKNCQPHFPKLVERLRQLDKLPALFFMFDIKLVETLAKDLGENLTKSSEKTQTHKIVKEMQKLQIKGKQIEKTIRSARKDEPFIKEAIATNLKQKAEKISKKSPECTYANYGAVDSETLREMIEKVKTVRNSEELISLAERGIGYHHGAMDYRARRFVEMLFRMGHIRVVTATSSLALGINMPCKSVVFLKDSPYLDALNYRQMAGRAGRRGLDLEGNVYFFNIPMTKVQNLIKSNVPELKGQFPLSISLILRLMLLATKADDKEDARAKVLSVLKHSLMSFKHPIETQMLKMYFVFSLQFLVHEGYLDTQCQPLELTGLVTHLHYHEPSNFVFVSFLKKGLFHRLCKPSTKYPGTFPDSVMYTLMLVLAHLFGREYILSQKMKYMGTFFQSKVFLEKLPDDFAAVVEEHNQKVALIFGQCILTASNLADLEEKYQLPLSNIDFSGKECDNSGLVDHLTSSSEGRSGISPFACLSGNTDHDLMTMKNANNMMLATIQISQKYFPFFYLEKTDAYGRALHLNSYALDFFKHGSIKAIVSDNGFNEGDAYYKLKDFYLSISAISVSLKEMCEDEYDPVSLAFEQLQKKFQQKLILVK</sequence>
<comment type="caution">
    <text evidence="8">The sequence shown here is derived from an EMBL/GenBank/DDBJ whole genome shotgun (WGS) entry which is preliminary data.</text>
</comment>
<dbReference type="PROSITE" id="PS51194">
    <property type="entry name" value="HELICASE_CTER"/>
    <property type="match status" value="1"/>
</dbReference>
<dbReference type="Pfam" id="PF00271">
    <property type="entry name" value="Helicase_C"/>
    <property type="match status" value="1"/>
</dbReference>
<dbReference type="InterPro" id="IPR014001">
    <property type="entry name" value="Helicase_ATP-bd"/>
</dbReference>
<dbReference type="FunFam" id="3.40.50.300:FF:001039">
    <property type="entry name" value="ATP-dependent RNA helicase DDX60"/>
    <property type="match status" value="1"/>
</dbReference>
<dbReference type="GO" id="GO:0016787">
    <property type="term" value="F:hydrolase activity"/>
    <property type="evidence" value="ECO:0007669"/>
    <property type="project" value="UniProtKB-KW"/>
</dbReference>
<evidence type="ECO:0000256" key="1">
    <source>
        <dbReference type="ARBA" id="ARBA00022741"/>
    </source>
</evidence>
<dbReference type="SMART" id="SM00487">
    <property type="entry name" value="DEXDc"/>
    <property type="match status" value="1"/>
</dbReference>
<feature type="region of interest" description="Disordered" evidence="5">
    <location>
        <begin position="418"/>
        <end position="437"/>
    </location>
</feature>
<dbReference type="Gene3D" id="3.40.50.300">
    <property type="entry name" value="P-loop containing nucleotide triphosphate hydrolases"/>
    <property type="match status" value="2"/>
</dbReference>
<evidence type="ECO:0000256" key="5">
    <source>
        <dbReference type="SAM" id="MobiDB-lite"/>
    </source>
</evidence>